<proteinExistence type="predicted"/>
<dbReference type="EMBL" id="OE180996">
    <property type="protein sequence ID" value="CAD7572376.1"/>
    <property type="molecule type" value="Genomic_DNA"/>
</dbReference>
<reference evidence="1" key="1">
    <citation type="submission" date="2020-11" db="EMBL/GenBank/DDBJ databases">
        <authorList>
            <person name="Tran Van P."/>
        </authorList>
    </citation>
    <scope>NUCLEOTIDE SEQUENCE</scope>
</reference>
<name>A0A7R9P6Z6_TIMCA</name>
<protein>
    <submittedName>
        <fullName evidence="1">(California timema) hypothetical protein</fullName>
    </submittedName>
</protein>
<accession>A0A7R9P6Z6</accession>
<evidence type="ECO:0000313" key="1">
    <source>
        <dbReference type="EMBL" id="CAD7572376.1"/>
    </source>
</evidence>
<dbReference type="AlphaFoldDB" id="A0A7R9P6Z6"/>
<organism evidence="1">
    <name type="scientific">Timema californicum</name>
    <name type="common">California timema</name>
    <name type="synonym">Walking stick</name>
    <dbReference type="NCBI Taxonomy" id="61474"/>
    <lineage>
        <taxon>Eukaryota</taxon>
        <taxon>Metazoa</taxon>
        <taxon>Ecdysozoa</taxon>
        <taxon>Arthropoda</taxon>
        <taxon>Hexapoda</taxon>
        <taxon>Insecta</taxon>
        <taxon>Pterygota</taxon>
        <taxon>Neoptera</taxon>
        <taxon>Polyneoptera</taxon>
        <taxon>Phasmatodea</taxon>
        <taxon>Timematodea</taxon>
        <taxon>Timematoidea</taxon>
        <taxon>Timematidae</taxon>
        <taxon>Timema</taxon>
    </lineage>
</organism>
<gene>
    <name evidence="1" type="ORF">TCMB3V08_LOCUS5028</name>
</gene>
<sequence length="94" mass="10988">MSDQVKLVEYENFYQKDMKLLQDSEAETRMFLDQVLNMRVQCAELNVELTTSLDPKLLEMVVTVLSKVEKHKENLVEEIKKIETMPKDNNGPNK</sequence>